<keyword evidence="1" id="KW-0732">Signal</keyword>
<proteinExistence type="predicted"/>
<accession>A0A0E9X8H6</accession>
<reference evidence="2" key="2">
    <citation type="journal article" date="2015" name="Fish Shellfish Immunol.">
        <title>Early steps in the European eel (Anguilla anguilla)-Vibrio vulnificus interaction in the gills: Role of the RtxA13 toxin.</title>
        <authorList>
            <person name="Callol A."/>
            <person name="Pajuelo D."/>
            <person name="Ebbesson L."/>
            <person name="Teles M."/>
            <person name="MacKenzie S."/>
            <person name="Amaro C."/>
        </authorList>
    </citation>
    <scope>NUCLEOTIDE SEQUENCE</scope>
</reference>
<feature type="chain" id="PRO_5002434999" description="Secreted protein" evidence="1">
    <location>
        <begin position="23"/>
        <end position="72"/>
    </location>
</feature>
<evidence type="ECO:0000256" key="1">
    <source>
        <dbReference type="SAM" id="SignalP"/>
    </source>
</evidence>
<dbReference type="EMBL" id="GBXM01010412">
    <property type="protein sequence ID" value="JAH98165.1"/>
    <property type="molecule type" value="Transcribed_RNA"/>
</dbReference>
<evidence type="ECO:0008006" key="3">
    <source>
        <dbReference type="Google" id="ProtNLM"/>
    </source>
</evidence>
<name>A0A0E9X8H6_ANGAN</name>
<protein>
    <recommendedName>
        <fullName evidence="3">Secreted protein</fullName>
    </recommendedName>
</protein>
<dbReference type="AlphaFoldDB" id="A0A0E9X8H6"/>
<feature type="signal peptide" evidence="1">
    <location>
        <begin position="1"/>
        <end position="22"/>
    </location>
</feature>
<evidence type="ECO:0000313" key="2">
    <source>
        <dbReference type="EMBL" id="JAH98165.1"/>
    </source>
</evidence>
<reference evidence="2" key="1">
    <citation type="submission" date="2014-11" db="EMBL/GenBank/DDBJ databases">
        <authorList>
            <person name="Amaro Gonzalez C."/>
        </authorList>
    </citation>
    <scope>NUCLEOTIDE SEQUENCE</scope>
</reference>
<organism evidence="2">
    <name type="scientific">Anguilla anguilla</name>
    <name type="common">European freshwater eel</name>
    <name type="synonym">Muraena anguilla</name>
    <dbReference type="NCBI Taxonomy" id="7936"/>
    <lineage>
        <taxon>Eukaryota</taxon>
        <taxon>Metazoa</taxon>
        <taxon>Chordata</taxon>
        <taxon>Craniata</taxon>
        <taxon>Vertebrata</taxon>
        <taxon>Euteleostomi</taxon>
        <taxon>Actinopterygii</taxon>
        <taxon>Neopterygii</taxon>
        <taxon>Teleostei</taxon>
        <taxon>Anguilliformes</taxon>
        <taxon>Anguillidae</taxon>
        <taxon>Anguilla</taxon>
    </lineage>
</organism>
<sequence length="72" mass="8027">MFGANNQMLLLGFAFLYSQVWCLSLYDATVMVTEVPRKHCLHTVHLKVELNSLCTTSPVSLKTNGAFKLHSA</sequence>